<reference evidence="3" key="1">
    <citation type="submission" date="2016-10" db="EMBL/GenBank/DDBJ databases">
        <authorList>
            <person name="Wibberg D."/>
        </authorList>
    </citation>
    <scope>NUCLEOTIDE SEQUENCE [LARGE SCALE GENOMIC DNA]</scope>
</reference>
<accession>A0A1R3TRH4</accession>
<evidence type="ECO:0000313" key="2">
    <source>
        <dbReference type="EMBL" id="SCX21848.1"/>
    </source>
</evidence>
<keyword evidence="1" id="KW-0472">Membrane</keyword>
<evidence type="ECO:0000256" key="1">
    <source>
        <dbReference type="SAM" id="Phobius"/>
    </source>
</evidence>
<dbReference type="Proteomes" id="UP000187891">
    <property type="component" value="Unassembled WGS sequence"/>
</dbReference>
<name>A0A1R3TRH4_9HYPH</name>
<organism evidence="2 3">
    <name type="scientific">Agrobacterium rosae</name>
    <dbReference type="NCBI Taxonomy" id="1972867"/>
    <lineage>
        <taxon>Bacteria</taxon>
        <taxon>Pseudomonadati</taxon>
        <taxon>Pseudomonadota</taxon>
        <taxon>Alphaproteobacteria</taxon>
        <taxon>Hyphomicrobiales</taxon>
        <taxon>Rhizobiaceae</taxon>
        <taxon>Rhizobium/Agrobacterium group</taxon>
        <taxon>Agrobacterium</taxon>
    </lineage>
</organism>
<dbReference type="STRING" id="1907666.DSM25559_2147"/>
<dbReference type="EMBL" id="FMUE01000004">
    <property type="protein sequence ID" value="SCX21848.1"/>
    <property type="molecule type" value="Genomic_DNA"/>
</dbReference>
<sequence length="196" mass="22088">MLRKGQCHARARPYGPPPNQDDMLYAFASVAETDLKENAVKRLLVVTLQALVLLFVPVVALAQQELVSDPEIYEKDHFRTECKVAEFGEGFVTRLDINNDGLMDAITNRGALTCDGEKARSCGDDGCPYNFYVQVKEGGYLMIATATIYSYDFVQRFGNMVFEFKMHPRFCERTDSEPCVMTVRVRGTKFVTISSK</sequence>
<gene>
    <name evidence="2" type="ORF">DSM25559_2147</name>
</gene>
<dbReference type="AlphaFoldDB" id="A0A1R3TRH4"/>
<keyword evidence="1" id="KW-0812">Transmembrane</keyword>
<protein>
    <submittedName>
        <fullName evidence="2">Uncharacterized protein</fullName>
    </submittedName>
</protein>
<feature type="transmembrane region" description="Helical" evidence="1">
    <location>
        <begin position="43"/>
        <end position="62"/>
    </location>
</feature>
<proteinExistence type="predicted"/>
<evidence type="ECO:0000313" key="3">
    <source>
        <dbReference type="Proteomes" id="UP000187891"/>
    </source>
</evidence>
<keyword evidence="1" id="KW-1133">Transmembrane helix</keyword>